<organism evidence="3">
    <name type="scientific">Noctiluca scintillans</name>
    <name type="common">Sea sparkle</name>
    <name type="synonym">Red tide dinoflagellate</name>
    <dbReference type="NCBI Taxonomy" id="2966"/>
    <lineage>
        <taxon>Eukaryota</taxon>
        <taxon>Sar</taxon>
        <taxon>Alveolata</taxon>
        <taxon>Dinophyceae</taxon>
        <taxon>Noctilucales</taxon>
        <taxon>Noctilucaceae</taxon>
        <taxon>Noctiluca</taxon>
    </lineage>
</organism>
<accession>A0A7S1EY82</accession>
<proteinExistence type="predicted"/>
<dbReference type="Pfam" id="PF00498">
    <property type="entry name" value="FHA"/>
    <property type="match status" value="1"/>
</dbReference>
<dbReference type="SMART" id="SM00240">
    <property type="entry name" value="FHA"/>
    <property type="match status" value="1"/>
</dbReference>
<evidence type="ECO:0000259" key="2">
    <source>
        <dbReference type="PROSITE" id="PS50006"/>
    </source>
</evidence>
<gene>
    <name evidence="3" type="ORF">NSCI0253_LOCUS6091</name>
</gene>
<evidence type="ECO:0000313" key="3">
    <source>
        <dbReference type="EMBL" id="CAD8831744.1"/>
    </source>
</evidence>
<dbReference type="SUPFAM" id="SSF49879">
    <property type="entry name" value="SMAD/FHA domain"/>
    <property type="match status" value="1"/>
</dbReference>
<dbReference type="PROSITE" id="PS50006">
    <property type="entry name" value="FHA_DOMAIN"/>
    <property type="match status" value="1"/>
</dbReference>
<reference evidence="3" key="1">
    <citation type="submission" date="2021-01" db="EMBL/GenBank/DDBJ databases">
        <authorList>
            <person name="Corre E."/>
            <person name="Pelletier E."/>
            <person name="Niang G."/>
            <person name="Scheremetjew M."/>
            <person name="Finn R."/>
            <person name="Kale V."/>
            <person name="Holt S."/>
            <person name="Cochrane G."/>
            <person name="Meng A."/>
            <person name="Brown T."/>
            <person name="Cohen L."/>
        </authorList>
    </citation>
    <scope>NUCLEOTIDE SEQUENCE</scope>
</reference>
<evidence type="ECO:0000256" key="1">
    <source>
        <dbReference type="SAM" id="MobiDB-lite"/>
    </source>
</evidence>
<dbReference type="EMBL" id="HBFQ01008692">
    <property type="protein sequence ID" value="CAD8831744.1"/>
    <property type="molecule type" value="Transcribed_RNA"/>
</dbReference>
<feature type="domain" description="FHA" evidence="2">
    <location>
        <begin position="143"/>
        <end position="195"/>
    </location>
</feature>
<dbReference type="InterPro" id="IPR000253">
    <property type="entry name" value="FHA_dom"/>
</dbReference>
<name>A0A7S1EY82_NOCSC</name>
<dbReference type="AlphaFoldDB" id="A0A7S1EY82"/>
<protein>
    <recommendedName>
        <fullName evidence="2">FHA domain-containing protein</fullName>
    </recommendedName>
</protein>
<dbReference type="InterPro" id="IPR008984">
    <property type="entry name" value="SMAD_FHA_dom_sf"/>
</dbReference>
<feature type="region of interest" description="Disordered" evidence="1">
    <location>
        <begin position="59"/>
        <end position="90"/>
    </location>
</feature>
<sequence length="637" mass="68622">MQPVWVGAEVSQHHVYHTACPDSPRGCVPVAVEVHRGSGWKEHPASDLLERAEFSHPLARPGAGQHVSHQPQELAGTRGRSPRRMGVSPESDERCVHTVCAGVREDGEGPWHLLCVGSWGRSASELSTFPTTMRCLAPSGGVLRVGRSMQQNFWDVVVVDPVGRNMVSREHFAIREGPTLVNHSRAGTLVNGTRVWETMLLRDGDMVGIPSTPAPATPENPVATFTFSVVAENAPVHRSALPTQVFSHDEISACVGAWNVGFAAKDGNMSEQKDAINSDMRKIQKDIPNVPVTVQGFYDASGDAVVRPVAPPVVQPRPPPPVVQPGLPQFDASGAFSAAVSFLTDALVSNPIPKRVTKGSAASRGTTPVRQVSSPPIQEAHIHRHLPAGVEVDGQKTSTTRSEAVCRGSAPAKRQVSLGPSQDLMRSRSVDQMSDTHCVANDCVRRSQSMDRFNAVPLSPFAGRRGALRVTIGQLVFGGGGLGLSGVFDTVAFRVMVHLGEPPALWDESASVTSPVPLKYERVIMENGNYVAQITCDVDCALDVPFKPGHDRFAADIFLERVTLIERFDNILSLVGIGRSTCGFDRLWIGRVVASLPPEDADDLPYPWPIEVPSVIEDCPVPKSLSLAAGWMPHVET</sequence>
<dbReference type="Gene3D" id="2.60.200.20">
    <property type="match status" value="1"/>
</dbReference>
<dbReference type="CDD" id="cd00060">
    <property type="entry name" value="FHA"/>
    <property type="match status" value="1"/>
</dbReference>